<name>A0A2P4QBG9_RHIID</name>
<reference evidence="1 2" key="1">
    <citation type="journal article" date="2013" name="Proc. Natl. Acad. Sci. U.S.A.">
        <title>Genome of an arbuscular mycorrhizal fungus provides insight into the oldest plant symbiosis.</title>
        <authorList>
            <person name="Tisserant E."/>
            <person name="Malbreil M."/>
            <person name="Kuo A."/>
            <person name="Kohler A."/>
            <person name="Symeonidi A."/>
            <person name="Balestrini R."/>
            <person name="Charron P."/>
            <person name="Duensing N."/>
            <person name="Frei Dit Frey N."/>
            <person name="Gianinazzi-Pearson V."/>
            <person name="Gilbert L.B."/>
            <person name="Handa Y."/>
            <person name="Herr J.R."/>
            <person name="Hijri M."/>
            <person name="Koul R."/>
            <person name="Kawaguchi M."/>
            <person name="Krajinski F."/>
            <person name="Lammers P.J."/>
            <person name="Masclaux F.G."/>
            <person name="Murat C."/>
            <person name="Morin E."/>
            <person name="Ndikumana S."/>
            <person name="Pagni M."/>
            <person name="Petitpierre D."/>
            <person name="Requena N."/>
            <person name="Rosikiewicz P."/>
            <person name="Riley R."/>
            <person name="Saito K."/>
            <person name="San Clemente H."/>
            <person name="Shapiro H."/>
            <person name="van Tuinen D."/>
            <person name="Becard G."/>
            <person name="Bonfante P."/>
            <person name="Paszkowski U."/>
            <person name="Shachar-Hill Y.Y."/>
            <person name="Tuskan G.A."/>
            <person name="Young P.W."/>
            <person name="Sanders I.R."/>
            <person name="Henrissat B."/>
            <person name="Rensing S.A."/>
            <person name="Grigoriev I.V."/>
            <person name="Corradi N."/>
            <person name="Roux C."/>
            <person name="Martin F."/>
        </authorList>
    </citation>
    <scope>NUCLEOTIDE SEQUENCE [LARGE SCALE GENOMIC DNA]</scope>
    <source>
        <strain evidence="1 2">DAOM 197198</strain>
    </source>
</reference>
<proteinExistence type="predicted"/>
<sequence length="238" mass="27452">MGEGAKAKAKFICYYLLNTGEICGRRSTRPEGCRSHFKAKLRQSCSACGRPTKINKPTGIDNGLCSYCNKSKYQIRHVNMLRDKAQMFDQYSEERLDLVVNISCLHVPPALKLCDMEMASELFPVYRENNEWFSAYQEINGILEYAQYFFNQEFGYLNRINLTSTRSNPEQARTLQSSVFRVLLRGKQYGILFSLYYLGLKKGQRVNKDGILLYLENKKFGVPGQLQVSEEKLKTQKD</sequence>
<comment type="caution">
    <text evidence="1">The sequence shown here is derived from an EMBL/GenBank/DDBJ whole genome shotgun (WGS) entry which is preliminary data.</text>
</comment>
<reference evidence="1 2" key="2">
    <citation type="journal article" date="2018" name="New Phytol.">
        <title>High intraspecific genome diversity in the model arbuscular mycorrhizal symbiont Rhizophagus irregularis.</title>
        <authorList>
            <person name="Chen E.C.H."/>
            <person name="Morin E."/>
            <person name="Beaudet D."/>
            <person name="Noel J."/>
            <person name="Yildirir G."/>
            <person name="Ndikumana S."/>
            <person name="Charron P."/>
            <person name="St-Onge C."/>
            <person name="Giorgi J."/>
            <person name="Kruger M."/>
            <person name="Marton T."/>
            <person name="Ropars J."/>
            <person name="Grigoriev I.V."/>
            <person name="Hainaut M."/>
            <person name="Henrissat B."/>
            <person name="Roux C."/>
            <person name="Martin F."/>
            <person name="Corradi N."/>
        </authorList>
    </citation>
    <scope>NUCLEOTIDE SEQUENCE [LARGE SCALE GENOMIC DNA]</scope>
    <source>
        <strain evidence="1 2">DAOM 197198</strain>
    </source>
</reference>
<evidence type="ECO:0000313" key="1">
    <source>
        <dbReference type="EMBL" id="POG74966.1"/>
    </source>
</evidence>
<dbReference type="VEuPathDB" id="FungiDB:RhiirFUN_021828"/>
<organism evidence="1 2">
    <name type="scientific">Rhizophagus irregularis (strain DAOM 181602 / DAOM 197198 / MUCL 43194)</name>
    <name type="common">Arbuscular mycorrhizal fungus</name>
    <name type="synonym">Glomus intraradices</name>
    <dbReference type="NCBI Taxonomy" id="747089"/>
    <lineage>
        <taxon>Eukaryota</taxon>
        <taxon>Fungi</taxon>
        <taxon>Fungi incertae sedis</taxon>
        <taxon>Mucoromycota</taxon>
        <taxon>Glomeromycotina</taxon>
        <taxon>Glomeromycetes</taxon>
        <taxon>Glomerales</taxon>
        <taxon>Glomeraceae</taxon>
        <taxon>Rhizophagus</taxon>
    </lineage>
</organism>
<dbReference type="EMBL" id="AUPC02000066">
    <property type="protein sequence ID" value="POG74966.1"/>
    <property type="molecule type" value="Genomic_DNA"/>
</dbReference>
<keyword evidence="2" id="KW-1185">Reference proteome</keyword>
<evidence type="ECO:0000313" key="2">
    <source>
        <dbReference type="Proteomes" id="UP000018888"/>
    </source>
</evidence>
<dbReference type="AlphaFoldDB" id="A0A2P4QBG9"/>
<accession>A0A2P4QBG9</accession>
<dbReference type="Proteomes" id="UP000018888">
    <property type="component" value="Unassembled WGS sequence"/>
</dbReference>
<protein>
    <submittedName>
        <fullName evidence="1">Uncharacterized protein</fullName>
    </submittedName>
</protein>
<gene>
    <name evidence="1" type="ORF">GLOIN_2v1475818</name>
</gene>